<dbReference type="EMBL" id="BK015442">
    <property type="protein sequence ID" value="DAE06836.1"/>
    <property type="molecule type" value="Genomic_DNA"/>
</dbReference>
<evidence type="ECO:0000313" key="1">
    <source>
        <dbReference type="EMBL" id="DAE06836.1"/>
    </source>
</evidence>
<name>A0A8S5PKX8_9CAUD</name>
<organism evidence="1">
    <name type="scientific">Siphoviridae sp. ctXBp18</name>
    <dbReference type="NCBI Taxonomy" id="2825541"/>
    <lineage>
        <taxon>Viruses</taxon>
        <taxon>Duplodnaviria</taxon>
        <taxon>Heunggongvirae</taxon>
        <taxon>Uroviricota</taxon>
        <taxon>Caudoviricetes</taxon>
    </lineage>
</organism>
<accession>A0A8S5PKX8</accession>
<reference evidence="1" key="1">
    <citation type="journal article" date="2021" name="Proc. Natl. Acad. Sci. U.S.A.">
        <title>A Catalog of Tens of Thousands of Viruses from Human Metagenomes Reveals Hidden Associations with Chronic Diseases.</title>
        <authorList>
            <person name="Tisza M.J."/>
            <person name="Buck C.B."/>
        </authorList>
    </citation>
    <scope>NUCLEOTIDE SEQUENCE</scope>
    <source>
        <strain evidence="1">CtXBp18</strain>
    </source>
</reference>
<proteinExistence type="predicted"/>
<sequence>MNVIEKMRELVQSFPKIDEVCGSLHVDFSDLAPASYGLSSVGDTLISEDVLGNQQRSHSFLLYAVYSSINDFERLSNSSALLELAVWLQEQTGAPIETAGRRGEITCITTANGQLYAVSDNDNFSGWQYQLSITAEYTAEA</sequence>
<protein>
    <submittedName>
        <fullName evidence="1">Minor capsid protein from bacteriophage</fullName>
    </submittedName>
</protein>